<gene>
    <name evidence="2" type="ORF">SAMN06296036_12430</name>
</gene>
<dbReference type="SUPFAM" id="SSF55469">
    <property type="entry name" value="FMN-dependent nitroreductase-like"/>
    <property type="match status" value="1"/>
</dbReference>
<dbReference type="PROSITE" id="PS51257">
    <property type="entry name" value="PROKAR_LIPOPROTEIN"/>
    <property type="match status" value="1"/>
</dbReference>
<dbReference type="Gene3D" id="3.40.109.10">
    <property type="entry name" value="NADH Oxidase"/>
    <property type="match status" value="1"/>
</dbReference>
<dbReference type="Proteomes" id="UP000192907">
    <property type="component" value="Unassembled WGS sequence"/>
</dbReference>
<proteinExistence type="predicted"/>
<name>A0A1Y6CPC6_9BACT</name>
<sequence length="372" mass="42952">MNRRQFFTSSFAAPMLMSVSATSACASTQSRGLEVHKNLLEQILSLAMTSTNPHNTQAWIFHKVGVNKVTIALDSSRFLPHTDPIQRQIMIGFGCMLKTLEYAANCYGYKANFEELDVDDFRTGKPIVGLTLEPSEQAPPELMMALLSRRTIRTHYKLEAIPENIKRKISSLNPSNSAMEISWLPTKDNGILRKECFRAMEIETNLKKKHGESLKWFRFTMSEIEKHRDGISLYTSMSELKAWFAGLFIISRDNWYEQDTIKSSLDHFRDQLEQTPQFVSISTPNQNFRDWIKAGKLYQDFQLEAQKHGLYLHPLSQILQEYDEMQGLQRAFNKRLAVKQGHKIQMLLRVGKPIHMDGRHSPRRDVKELLRG</sequence>
<feature type="signal peptide" evidence="1">
    <location>
        <begin position="1"/>
        <end position="26"/>
    </location>
</feature>
<protein>
    <recommendedName>
        <fullName evidence="4">Nitroreductase family protein</fullName>
    </recommendedName>
</protein>
<dbReference type="OrthoDB" id="8156917at2"/>
<evidence type="ECO:0000256" key="1">
    <source>
        <dbReference type="SAM" id="SignalP"/>
    </source>
</evidence>
<evidence type="ECO:0000313" key="3">
    <source>
        <dbReference type="Proteomes" id="UP000192907"/>
    </source>
</evidence>
<keyword evidence="1" id="KW-0732">Signal</keyword>
<accession>A0A1Y6CPC6</accession>
<dbReference type="InterPro" id="IPR000415">
    <property type="entry name" value="Nitroreductase-like"/>
</dbReference>
<reference evidence="3" key="1">
    <citation type="submission" date="2017-04" db="EMBL/GenBank/DDBJ databases">
        <authorList>
            <person name="Varghese N."/>
            <person name="Submissions S."/>
        </authorList>
    </citation>
    <scope>NUCLEOTIDE SEQUENCE [LARGE SCALE GENOMIC DNA]</scope>
    <source>
        <strain evidence="3">RKEM611</strain>
    </source>
</reference>
<evidence type="ECO:0000313" key="2">
    <source>
        <dbReference type="EMBL" id="SMF68489.1"/>
    </source>
</evidence>
<organism evidence="2 3">
    <name type="scientific">Pseudobacteriovorax antillogorgiicola</name>
    <dbReference type="NCBI Taxonomy" id="1513793"/>
    <lineage>
        <taxon>Bacteria</taxon>
        <taxon>Pseudomonadati</taxon>
        <taxon>Bdellovibrionota</taxon>
        <taxon>Oligoflexia</taxon>
        <taxon>Oligoflexales</taxon>
        <taxon>Pseudobacteriovoracaceae</taxon>
        <taxon>Pseudobacteriovorax</taxon>
    </lineage>
</organism>
<dbReference type="RefSeq" id="WP_132323830.1">
    <property type="nucleotide sequence ID" value="NZ_FWZT01000024.1"/>
</dbReference>
<keyword evidence="3" id="KW-1185">Reference proteome</keyword>
<dbReference type="STRING" id="1513793.SAMN06296036_12430"/>
<dbReference type="GO" id="GO:0016491">
    <property type="term" value="F:oxidoreductase activity"/>
    <property type="evidence" value="ECO:0007669"/>
    <property type="project" value="InterPro"/>
</dbReference>
<dbReference type="AlphaFoldDB" id="A0A1Y6CPC6"/>
<dbReference type="EMBL" id="FWZT01000024">
    <property type="protein sequence ID" value="SMF68489.1"/>
    <property type="molecule type" value="Genomic_DNA"/>
</dbReference>
<evidence type="ECO:0008006" key="4">
    <source>
        <dbReference type="Google" id="ProtNLM"/>
    </source>
</evidence>
<feature type="chain" id="PRO_5012870709" description="Nitroreductase family protein" evidence="1">
    <location>
        <begin position="27"/>
        <end position="372"/>
    </location>
</feature>